<protein>
    <submittedName>
        <fullName evidence="1">Uncharacterized protein</fullName>
    </submittedName>
</protein>
<dbReference type="EMBL" id="MT141884">
    <property type="protein sequence ID" value="QJA71588.1"/>
    <property type="molecule type" value="Genomic_DNA"/>
</dbReference>
<gene>
    <name evidence="1" type="ORF">MM415A03128_0004</name>
</gene>
<reference evidence="1" key="1">
    <citation type="submission" date="2020-03" db="EMBL/GenBank/DDBJ databases">
        <title>The deep terrestrial virosphere.</title>
        <authorList>
            <person name="Holmfeldt K."/>
            <person name="Nilsson E."/>
            <person name="Simone D."/>
            <person name="Lopez-Fernandez M."/>
            <person name="Wu X."/>
            <person name="de Brujin I."/>
            <person name="Lundin D."/>
            <person name="Andersson A."/>
            <person name="Bertilsson S."/>
            <person name="Dopson M."/>
        </authorList>
    </citation>
    <scope>NUCLEOTIDE SEQUENCE</scope>
    <source>
        <strain evidence="1">MM415A03128</strain>
    </source>
</reference>
<organism evidence="1">
    <name type="scientific">viral metagenome</name>
    <dbReference type="NCBI Taxonomy" id="1070528"/>
    <lineage>
        <taxon>unclassified sequences</taxon>
        <taxon>metagenomes</taxon>
        <taxon>organismal metagenomes</taxon>
    </lineage>
</organism>
<dbReference type="AlphaFoldDB" id="A0A6M3JQP3"/>
<sequence length="72" mass="7839">MTEISTTYTTNYFTFQPPALGDWAGDKDGRSGTVVSVTWDDTLGDWLIVVDPGVGPMLELRGSRITGMEKPS</sequence>
<name>A0A6M3JQP3_9ZZZZ</name>
<evidence type="ECO:0000313" key="1">
    <source>
        <dbReference type="EMBL" id="QJA71588.1"/>
    </source>
</evidence>
<accession>A0A6M3JQP3</accession>
<proteinExistence type="predicted"/>